<dbReference type="KEGG" id="ole:K0B96_03835"/>
<name>A0A8F9TXW3_9BACT</name>
<organism evidence="1 2">
    <name type="scientific">Horticoccus luteus</name>
    <dbReference type="NCBI Taxonomy" id="2862869"/>
    <lineage>
        <taxon>Bacteria</taxon>
        <taxon>Pseudomonadati</taxon>
        <taxon>Verrucomicrobiota</taxon>
        <taxon>Opitutia</taxon>
        <taxon>Opitutales</taxon>
        <taxon>Opitutaceae</taxon>
        <taxon>Horticoccus</taxon>
    </lineage>
</organism>
<reference evidence="1" key="1">
    <citation type="submission" date="2021-08" db="EMBL/GenBank/DDBJ databases">
        <title>Genome of a novel bacterium of the phylum Verrucomicrobia, Oleiharenicola sp. KSB-15.</title>
        <authorList>
            <person name="Chung J.-H."/>
            <person name="Ahn J.-H."/>
            <person name="Yoon Y."/>
            <person name="Kim D.-Y."/>
            <person name="An S.-H."/>
            <person name="Park I."/>
            <person name="Yeon J."/>
        </authorList>
    </citation>
    <scope>NUCLEOTIDE SEQUENCE</scope>
    <source>
        <strain evidence="1">KSB-15</strain>
    </source>
</reference>
<proteinExistence type="predicted"/>
<dbReference type="EMBL" id="CP080507">
    <property type="protein sequence ID" value="QYM79758.1"/>
    <property type="molecule type" value="Genomic_DNA"/>
</dbReference>
<keyword evidence="2" id="KW-1185">Reference proteome</keyword>
<accession>A0A8F9TXW3</accession>
<sequence>MNRLLRLTIAAASMLVVTVVAQAELPIIAKARAYLGNEKTIDALTSVHFAGKLNADDSGATGPVQIDIIFQKPDQQRIEAKSNKGTEVTGLNGYEAWHRVQDAKDKAGWQLTLLGKDQVKRLRANTWENLAFFRGIERIGGQLKDEGTAVVDGVTTRKIAFIHDPDIVFYRYFDPATGRLVRTETEAGGSIREEGEVIVDGIRFPQKLITVSKNADGKEITVSITFEKITVNENFPDSLFAVPDLIPN</sequence>
<gene>
    <name evidence="1" type="ORF">K0B96_03835</name>
</gene>
<dbReference type="Proteomes" id="UP000825051">
    <property type="component" value="Chromosome"/>
</dbReference>
<evidence type="ECO:0000313" key="2">
    <source>
        <dbReference type="Proteomes" id="UP000825051"/>
    </source>
</evidence>
<dbReference type="RefSeq" id="WP_220164020.1">
    <property type="nucleotide sequence ID" value="NZ_CP080507.1"/>
</dbReference>
<dbReference type="AlphaFoldDB" id="A0A8F9TXW3"/>
<protein>
    <submittedName>
        <fullName evidence="1">Uncharacterized protein</fullName>
    </submittedName>
</protein>
<evidence type="ECO:0000313" key="1">
    <source>
        <dbReference type="EMBL" id="QYM79758.1"/>
    </source>
</evidence>